<dbReference type="Pfam" id="PF21882">
    <property type="entry name" value="Gp53-like_C"/>
    <property type="match status" value="1"/>
</dbReference>
<dbReference type="EMBL" id="CP060201">
    <property type="protein sequence ID" value="QNH80623.1"/>
    <property type="molecule type" value="Genomic_DNA"/>
</dbReference>
<proteinExistence type="predicted"/>
<dbReference type="Pfam" id="PF07484">
    <property type="entry name" value="Collar"/>
    <property type="match status" value="1"/>
</dbReference>
<dbReference type="AlphaFoldDB" id="A0A7G8YVJ7"/>
<dbReference type="InterPro" id="IPR011083">
    <property type="entry name" value="Phage_tail_collar_dom"/>
</dbReference>
<gene>
    <name evidence="3" type="ORF">GGI48_08700</name>
</gene>
<evidence type="ECO:0000259" key="1">
    <source>
        <dbReference type="Pfam" id="PF07484"/>
    </source>
</evidence>
<evidence type="ECO:0000313" key="4">
    <source>
        <dbReference type="Proteomes" id="UP000515277"/>
    </source>
</evidence>
<protein>
    <submittedName>
        <fullName evidence="3">Tail fiber protein</fullName>
    </submittedName>
</protein>
<dbReference type="Proteomes" id="UP000515277">
    <property type="component" value="Chromosome"/>
</dbReference>
<evidence type="ECO:0000313" key="3">
    <source>
        <dbReference type="EMBL" id="QNH80623.1"/>
    </source>
</evidence>
<dbReference type="SUPFAM" id="SSF88874">
    <property type="entry name" value="Receptor-binding domain of short tail fibre protein gp12"/>
    <property type="match status" value="1"/>
</dbReference>
<evidence type="ECO:0000259" key="2">
    <source>
        <dbReference type="Pfam" id="PF21882"/>
    </source>
</evidence>
<name>A0A7G8YVJ7_9PSED</name>
<feature type="domain" description="Putative tail fiber protein gp53-like C-terminal" evidence="2">
    <location>
        <begin position="253"/>
        <end position="333"/>
    </location>
</feature>
<dbReference type="Gene3D" id="3.90.1340.10">
    <property type="entry name" value="Phage tail collar domain"/>
    <property type="match status" value="1"/>
</dbReference>
<dbReference type="Gene3D" id="2.60.40.3940">
    <property type="match status" value="1"/>
</dbReference>
<organism evidence="3 4">
    <name type="scientific">Pseudomonas protegens</name>
    <dbReference type="NCBI Taxonomy" id="380021"/>
    <lineage>
        <taxon>Bacteria</taxon>
        <taxon>Pseudomonadati</taxon>
        <taxon>Pseudomonadota</taxon>
        <taxon>Gammaproteobacteria</taxon>
        <taxon>Pseudomonadales</taxon>
        <taxon>Pseudomonadaceae</taxon>
        <taxon>Pseudomonas</taxon>
    </lineage>
</organism>
<accession>A0A7G8YVJ7</accession>
<sequence length="334" mass="35070">MWCIKAWSAPINQGNIDVAALVKELAALKSAHPVGAIIPFPKAEVPAGYLELNGSVHSIAAYPDLAAYLGTTFNKGDEGAGNFRLPESRGEFLRGWDHGRGVDAGRALGTYQASMSNTLSKVRMEGGYDIGTYMDMSIPDDGTWSKKLAYDWSGHGLKLANSGSETRPCNLAVMWCIKAWSAPVNQGNIDVAALAPLAAQATEINQGTAKVSTTAQMLDSANDFVLATPKKLRWGFSISLATNGYIAFPSWLGGLIIQWGAATSSGTAADNISVSMPIAWPTGSLAEVATVVGNAIGNYTVTRGAMTSNSMKMTASLNGSFANGVAVRWIALGS</sequence>
<dbReference type="InterPro" id="IPR037053">
    <property type="entry name" value="Phage_tail_collar_dom_sf"/>
</dbReference>
<reference evidence="4" key="1">
    <citation type="journal article" date="2020" name="Microbiol. Resour. Announc.">
        <title>Complete genome sequences of four natural Pseudomonas isolates that catabolize a wide range of aromatic compounds relevant to lignin valorization.</title>
        <authorList>
            <person name="Hatmaker E.A."/>
            <person name="Presley G."/>
            <person name="Cannon O."/>
            <person name="Guss A.M."/>
            <person name="Elkins J.G."/>
        </authorList>
    </citation>
    <scope>NUCLEOTIDE SEQUENCE [LARGE SCALE GENOMIC DNA]</scope>
    <source>
        <strain evidence="4">H1F5C</strain>
    </source>
</reference>
<dbReference type="InterPro" id="IPR054075">
    <property type="entry name" value="Gp53-like_C"/>
</dbReference>
<feature type="domain" description="Phage tail collar" evidence="1">
    <location>
        <begin position="35"/>
        <end position="93"/>
    </location>
</feature>